<feature type="compositionally biased region" description="Acidic residues" evidence="5">
    <location>
        <begin position="302"/>
        <end position="313"/>
    </location>
</feature>
<feature type="compositionally biased region" description="Polar residues" evidence="5">
    <location>
        <begin position="99"/>
        <end position="110"/>
    </location>
</feature>
<feature type="compositionally biased region" description="Polar residues" evidence="5">
    <location>
        <begin position="287"/>
        <end position="299"/>
    </location>
</feature>
<evidence type="ECO:0000256" key="4">
    <source>
        <dbReference type="ARBA" id="ARBA00023242"/>
    </source>
</evidence>
<dbReference type="Gene3D" id="3.90.1030.20">
    <property type="entry name" value="DNA polymerase delta, p66 (Cdc27) subunit, wHTH domain"/>
    <property type="match status" value="1"/>
</dbReference>
<comment type="subcellular location">
    <subcellularLocation>
        <location evidence="1">Nucleus</location>
    </subcellularLocation>
</comment>
<dbReference type="Pfam" id="PF09507">
    <property type="entry name" value="CDC27"/>
    <property type="match status" value="1"/>
</dbReference>
<dbReference type="GO" id="GO:1904161">
    <property type="term" value="P:DNA synthesis involved in UV-damage excision repair"/>
    <property type="evidence" value="ECO:0007669"/>
    <property type="project" value="TreeGrafter"/>
</dbReference>
<feature type="compositionally biased region" description="Basic and acidic residues" evidence="5">
    <location>
        <begin position="81"/>
        <end position="91"/>
    </location>
</feature>
<keyword evidence="4" id="KW-0539">Nucleus</keyword>
<dbReference type="GO" id="GO:0043625">
    <property type="term" value="C:delta DNA polymerase complex"/>
    <property type="evidence" value="ECO:0007669"/>
    <property type="project" value="InterPro"/>
</dbReference>
<dbReference type="RefSeq" id="XP_018696242.1">
    <property type="nucleotide sequence ID" value="XM_018833618.1"/>
</dbReference>
<dbReference type="PANTHER" id="PTHR17598:SF13">
    <property type="entry name" value="DNA POLYMERASE DELTA SUBUNIT 3"/>
    <property type="match status" value="1"/>
</dbReference>
<dbReference type="GO" id="GO:0006271">
    <property type="term" value="P:DNA strand elongation involved in DNA replication"/>
    <property type="evidence" value="ECO:0007669"/>
    <property type="project" value="TreeGrafter"/>
</dbReference>
<dbReference type="AlphaFoldDB" id="A0A178ZUV7"/>
<dbReference type="STRING" id="1367422.A0A178ZUV7"/>
<dbReference type="Proteomes" id="UP000078343">
    <property type="component" value="Unassembled WGS sequence"/>
</dbReference>
<feature type="compositionally biased region" description="Basic and acidic residues" evidence="5">
    <location>
        <begin position="399"/>
        <end position="412"/>
    </location>
</feature>
<name>A0A178ZUV7_9EURO</name>
<feature type="compositionally biased region" description="Basic residues" evidence="5">
    <location>
        <begin position="426"/>
        <end position="439"/>
    </location>
</feature>
<dbReference type="GO" id="GO:0003887">
    <property type="term" value="F:DNA-directed DNA polymerase activity"/>
    <property type="evidence" value="ECO:0007669"/>
    <property type="project" value="TreeGrafter"/>
</dbReference>
<dbReference type="PANTHER" id="PTHR17598">
    <property type="entry name" value="DNA POLYMERASE DELTA SUBUNIT 3"/>
    <property type="match status" value="1"/>
</dbReference>
<organism evidence="6 7">
    <name type="scientific">Fonsecaea erecta</name>
    <dbReference type="NCBI Taxonomy" id="1367422"/>
    <lineage>
        <taxon>Eukaryota</taxon>
        <taxon>Fungi</taxon>
        <taxon>Dikarya</taxon>
        <taxon>Ascomycota</taxon>
        <taxon>Pezizomycotina</taxon>
        <taxon>Eurotiomycetes</taxon>
        <taxon>Chaetothyriomycetidae</taxon>
        <taxon>Chaetothyriales</taxon>
        <taxon>Herpotrichiellaceae</taxon>
        <taxon>Fonsecaea</taxon>
    </lineage>
</organism>
<dbReference type="GeneID" id="30006272"/>
<accession>A0A178ZUV7</accession>
<dbReference type="InterPro" id="IPR019038">
    <property type="entry name" value="POLD3"/>
</dbReference>
<evidence type="ECO:0000313" key="7">
    <source>
        <dbReference type="Proteomes" id="UP000078343"/>
    </source>
</evidence>
<sequence>MAEDFKKYLASEVLIEQRTISYRNVSRALKVHVNAAKCMLYEFYEFQNAKKPQSVYATYLLSGVKKRPTLAVATNGTAKGHMTDCDPDEHIPSSPPPFTSSMLEPSQQSSHVEEQEAREVPVRTITLVREEALKAIEEDYETITSIHIYSLSPGRLQDLIALTDVSRGLFTNGLEDEHGKIFGVIQNPEVRRRKGKRQTVSGGPASKPKPQPLKEETKKSSFSNLKPTPQGSTSSDPPVKPDESSRPSSRDSASISSSTKQPAPRRSASDIFKAFAKTGPRKPAPTATPQSNGGDQDTAMNDADEGESEDEALFLDTGTRKSAISNKRLSDAKKEREDKAAKLRKMMESDDEEEAAAPSVAEATGLKNDEPPAAKKGTDADTDTKEEEAGDQIAWSDSDTERTHASKDKPAQDADADVDAAAAPQQRRRRGKRKVMQKRTTKEDGYLVTREEAVWESFSEDEPEPPPPARAVTKEAFAAPKSSLKTQSQSQSQNQNQAGKTTGPGAKKKGGGGGGGGNIMSFFGKKNA</sequence>
<dbReference type="InterPro" id="IPR041913">
    <property type="entry name" value="POLD3_sf"/>
</dbReference>
<protein>
    <recommendedName>
        <fullName evidence="2">DNA polymerase delta subunit 3</fullName>
    </recommendedName>
</protein>
<evidence type="ECO:0000256" key="3">
    <source>
        <dbReference type="ARBA" id="ARBA00022705"/>
    </source>
</evidence>
<evidence type="ECO:0000256" key="1">
    <source>
        <dbReference type="ARBA" id="ARBA00004123"/>
    </source>
</evidence>
<feature type="compositionally biased region" description="Basic and acidic residues" evidence="5">
    <location>
        <begin position="239"/>
        <end position="249"/>
    </location>
</feature>
<feature type="compositionally biased region" description="Basic and acidic residues" evidence="5">
    <location>
        <begin position="367"/>
        <end position="383"/>
    </location>
</feature>
<feature type="compositionally biased region" description="Basic and acidic residues" evidence="5">
    <location>
        <begin position="440"/>
        <end position="453"/>
    </location>
</feature>
<feature type="region of interest" description="Disordered" evidence="5">
    <location>
        <begin position="80"/>
        <end position="118"/>
    </location>
</feature>
<keyword evidence="7" id="KW-1185">Reference proteome</keyword>
<gene>
    <name evidence="6" type="ORF">AYL99_02102</name>
</gene>
<evidence type="ECO:0000256" key="2">
    <source>
        <dbReference type="ARBA" id="ARBA00017589"/>
    </source>
</evidence>
<dbReference type="EMBL" id="LVYI01000002">
    <property type="protein sequence ID" value="OAP62875.1"/>
    <property type="molecule type" value="Genomic_DNA"/>
</dbReference>
<dbReference type="GO" id="GO:0006297">
    <property type="term" value="P:nucleotide-excision repair, DNA gap filling"/>
    <property type="evidence" value="ECO:0007669"/>
    <property type="project" value="TreeGrafter"/>
</dbReference>
<feature type="region of interest" description="Disordered" evidence="5">
    <location>
        <begin position="188"/>
        <end position="528"/>
    </location>
</feature>
<proteinExistence type="predicted"/>
<reference evidence="6 7" key="1">
    <citation type="submission" date="2016-04" db="EMBL/GenBank/DDBJ databases">
        <title>Draft genome of Fonsecaea erecta CBS 125763.</title>
        <authorList>
            <person name="Weiss V.A."/>
            <person name="Vicente V.A."/>
            <person name="Raittz R.T."/>
            <person name="Moreno L.F."/>
            <person name="De Souza E.M."/>
            <person name="Pedrosa F.O."/>
            <person name="Steffens M.B."/>
            <person name="Faoro H."/>
            <person name="Tadra-Sfeir M.Z."/>
            <person name="Najafzadeh M.J."/>
            <person name="Felipe M.S."/>
            <person name="Teixeira M."/>
            <person name="Sun J."/>
            <person name="Xi L."/>
            <person name="Gomes R."/>
            <person name="De Azevedo C.M."/>
            <person name="Salgado C.G."/>
            <person name="Da Silva M.B."/>
            <person name="Nascimento M.F."/>
            <person name="Queiroz-Telles F."/>
            <person name="Attili D.S."/>
            <person name="Gorbushina A."/>
        </authorList>
    </citation>
    <scope>NUCLEOTIDE SEQUENCE [LARGE SCALE GENOMIC DNA]</scope>
    <source>
        <strain evidence="6 7">CBS 125763</strain>
    </source>
</reference>
<evidence type="ECO:0000256" key="5">
    <source>
        <dbReference type="SAM" id="MobiDB-lite"/>
    </source>
</evidence>
<keyword evidence="3" id="KW-0235">DNA replication</keyword>
<feature type="compositionally biased region" description="Basic and acidic residues" evidence="5">
    <location>
        <begin position="328"/>
        <end position="348"/>
    </location>
</feature>
<dbReference type="OrthoDB" id="514823at2759"/>
<comment type="caution">
    <text evidence="6">The sequence shown here is derived from an EMBL/GenBank/DDBJ whole genome shotgun (WGS) entry which is preliminary data.</text>
</comment>
<feature type="compositionally biased region" description="Polar residues" evidence="5">
    <location>
        <begin position="220"/>
        <end position="236"/>
    </location>
</feature>
<feature type="compositionally biased region" description="Low complexity" evidence="5">
    <location>
        <begin position="487"/>
        <end position="505"/>
    </location>
</feature>
<evidence type="ECO:0000313" key="6">
    <source>
        <dbReference type="EMBL" id="OAP62875.1"/>
    </source>
</evidence>